<keyword evidence="3" id="KW-1185">Reference proteome</keyword>
<dbReference type="InterPro" id="IPR010982">
    <property type="entry name" value="Lambda_DNA-bd_dom_sf"/>
</dbReference>
<feature type="domain" description="HTH cro/C1-type" evidence="1">
    <location>
        <begin position="95"/>
        <end position="149"/>
    </location>
</feature>
<dbReference type="PROSITE" id="PS50943">
    <property type="entry name" value="HTH_CROC1"/>
    <property type="match status" value="1"/>
</dbReference>
<evidence type="ECO:0000259" key="1">
    <source>
        <dbReference type="PROSITE" id="PS50943"/>
    </source>
</evidence>
<protein>
    <submittedName>
        <fullName evidence="2">Helix-turn-helix transcriptional regulator</fullName>
    </submittedName>
</protein>
<dbReference type="Gene3D" id="1.10.260.40">
    <property type="entry name" value="lambda repressor-like DNA-binding domains"/>
    <property type="match status" value="1"/>
</dbReference>
<dbReference type="EMBL" id="JAAGVY010000009">
    <property type="protein sequence ID" value="NEN23233.1"/>
    <property type="molecule type" value="Genomic_DNA"/>
</dbReference>
<comment type="caution">
    <text evidence="2">The sequence shown here is derived from an EMBL/GenBank/DDBJ whole genome shotgun (WGS) entry which is preliminary data.</text>
</comment>
<accession>A0A7K3WNK2</accession>
<dbReference type="InterPro" id="IPR001387">
    <property type="entry name" value="Cro/C1-type_HTH"/>
</dbReference>
<proteinExistence type="predicted"/>
<name>A0A7K3WNK2_9FLAO</name>
<reference evidence="2 3" key="1">
    <citation type="submission" date="2020-02" db="EMBL/GenBank/DDBJ databases">
        <title>Out from the shadows clarifying the taxonomy of the family Cryomorphaceae and related taxa by utilizing the GTDB taxonomic framework.</title>
        <authorList>
            <person name="Bowman J.P."/>
        </authorList>
    </citation>
    <scope>NUCLEOTIDE SEQUENCE [LARGE SCALE GENOMIC DNA]</scope>
    <source>
        <strain evidence="2 3">QSSC 1-22</strain>
    </source>
</reference>
<dbReference type="Proteomes" id="UP000486602">
    <property type="component" value="Unassembled WGS sequence"/>
</dbReference>
<organism evidence="2 3">
    <name type="scientific">Cryomorpha ignava</name>
    <dbReference type="NCBI Taxonomy" id="101383"/>
    <lineage>
        <taxon>Bacteria</taxon>
        <taxon>Pseudomonadati</taxon>
        <taxon>Bacteroidota</taxon>
        <taxon>Flavobacteriia</taxon>
        <taxon>Flavobacteriales</taxon>
        <taxon>Cryomorphaceae</taxon>
        <taxon>Cryomorpha</taxon>
    </lineage>
</organism>
<dbReference type="RefSeq" id="WP_163284252.1">
    <property type="nucleotide sequence ID" value="NZ_JAAGVY010000009.1"/>
</dbReference>
<evidence type="ECO:0000313" key="2">
    <source>
        <dbReference type="EMBL" id="NEN23233.1"/>
    </source>
</evidence>
<sequence length="186" mass="21793">MDKLSIHNIQKVKLLESELEYERASSIYLQLRVLVKEDKSYQAIREHLRSLIKKYEQDNWANENSITDNQIKESDIAESLVKAENEFYYKRKVLIKAKLKLYDLNQNDLAKILGHRKGYMSELVNGLRPFSKEDIVVVNRLLKIKLVDLIPTFIKQDRAAHIKQTLNSLSNTKIKLSNTAFDLQFK</sequence>
<dbReference type="SUPFAM" id="SSF47413">
    <property type="entry name" value="lambda repressor-like DNA-binding domains"/>
    <property type="match status" value="1"/>
</dbReference>
<evidence type="ECO:0000313" key="3">
    <source>
        <dbReference type="Proteomes" id="UP000486602"/>
    </source>
</evidence>
<dbReference type="GO" id="GO:0003677">
    <property type="term" value="F:DNA binding"/>
    <property type="evidence" value="ECO:0007669"/>
    <property type="project" value="InterPro"/>
</dbReference>
<dbReference type="AlphaFoldDB" id="A0A7K3WNK2"/>
<gene>
    <name evidence="2" type="ORF">G3O08_06935</name>
</gene>